<keyword evidence="2" id="KW-1185">Reference proteome</keyword>
<comment type="caution">
    <text evidence="1">The sequence shown here is derived from an EMBL/GenBank/DDBJ whole genome shotgun (WGS) entry which is preliminary data.</text>
</comment>
<reference evidence="1" key="1">
    <citation type="journal article" date="2020" name="bioRxiv">
        <title>Comparative genomics of Chlamydomonas.</title>
        <authorList>
            <person name="Craig R.J."/>
            <person name="Hasan A.R."/>
            <person name="Ness R.W."/>
            <person name="Keightley P.D."/>
        </authorList>
    </citation>
    <scope>NUCLEOTIDE SEQUENCE</scope>
    <source>
        <strain evidence="1">CCAP 11/70</strain>
    </source>
</reference>
<dbReference type="Proteomes" id="UP000612055">
    <property type="component" value="Unassembled WGS sequence"/>
</dbReference>
<proteinExistence type="predicted"/>
<name>A0A835YE00_9CHLO</name>
<protein>
    <submittedName>
        <fullName evidence="1">Uncharacterized protein</fullName>
    </submittedName>
</protein>
<sequence length="174" mass="17963">MRGGACIMREGCGIDAPDSEELAQLGFKLRVGTALEPDLLVTIQGRPHAFLLVDERRLGATPVAAAAAQLASRLSSLQQNFRAVYLLAPAGYGYNLTADVAARHPDITAVTYAPGAAALAAVRTVQALTATPEEGGLDPQELEAQRLAAVLDEAALTATLQAVPGATDGGDMVE</sequence>
<gene>
    <name evidence="1" type="ORF">HYH03_002714</name>
</gene>
<dbReference type="AlphaFoldDB" id="A0A835YE00"/>
<dbReference type="EMBL" id="JAEHOE010000007">
    <property type="protein sequence ID" value="KAG2499131.1"/>
    <property type="molecule type" value="Genomic_DNA"/>
</dbReference>
<accession>A0A835YE00</accession>
<evidence type="ECO:0000313" key="1">
    <source>
        <dbReference type="EMBL" id="KAG2499131.1"/>
    </source>
</evidence>
<evidence type="ECO:0000313" key="2">
    <source>
        <dbReference type="Proteomes" id="UP000612055"/>
    </source>
</evidence>
<dbReference type="OrthoDB" id="549828at2759"/>
<organism evidence="1 2">
    <name type="scientific">Edaphochlamys debaryana</name>
    <dbReference type="NCBI Taxonomy" id="47281"/>
    <lineage>
        <taxon>Eukaryota</taxon>
        <taxon>Viridiplantae</taxon>
        <taxon>Chlorophyta</taxon>
        <taxon>core chlorophytes</taxon>
        <taxon>Chlorophyceae</taxon>
        <taxon>CS clade</taxon>
        <taxon>Chlamydomonadales</taxon>
        <taxon>Chlamydomonadales incertae sedis</taxon>
        <taxon>Edaphochlamys</taxon>
    </lineage>
</organism>